<sequence length="339" mass="37248">MAIVMPENKKPPVGKKAKRILGLLLEQHFLPHNKGIATDFSSILISRNKLDLEKPDYTVAYRTEEEDVPAPNAMEYKIRVTFTKPVTLSWLISYLTSTQASSTPNPKDEIIQALNIILGHHPKANPAVATLASNRHFHLNATTQNRLILSPCLQVIRGFSMSVRTATARILVNAQVKNTAFYEQERLDRVMSAWRAINVRGANVPGANFSDADNKALFNFVEGLSIDLTHINRTNSRGQRIANIKKIQGFAEKDDGSDLAHPPIILKYGAGAKDVKFFLDSPVSMSPSRPMRAGGGKDKGGKGANPSPGPSSAGAYISVFDYYKQSRGEPIVARDQNWG</sequence>
<name>A0ACC2J1E2_9PEZI</name>
<protein>
    <submittedName>
        <fullName evidence="1">Uncharacterized protein</fullName>
    </submittedName>
</protein>
<keyword evidence="2" id="KW-1185">Reference proteome</keyword>
<evidence type="ECO:0000313" key="1">
    <source>
        <dbReference type="EMBL" id="KAJ8121164.1"/>
    </source>
</evidence>
<organism evidence="1 2">
    <name type="scientific">Nemania bipapillata</name>
    <dbReference type="NCBI Taxonomy" id="110536"/>
    <lineage>
        <taxon>Eukaryota</taxon>
        <taxon>Fungi</taxon>
        <taxon>Dikarya</taxon>
        <taxon>Ascomycota</taxon>
        <taxon>Pezizomycotina</taxon>
        <taxon>Sordariomycetes</taxon>
        <taxon>Xylariomycetidae</taxon>
        <taxon>Xylariales</taxon>
        <taxon>Xylariaceae</taxon>
        <taxon>Nemania</taxon>
    </lineage>
</organism>
<dbReference type="EMBL" id="JAPESX010000467">
    <property type="protein sequence ID" value="KAJ8121164.1"/>
    <property type="molecule type" value="Genomic_DNA"/>
</dbReference>
<accession>A0ACC2J1E2</accession>
<reference evidence="1" key="1">
    <citation type="submission" date="2022-11" db="EMBL/GenBank/DDBJ databases">
        <title>Genome Sequence of Nemania bipapillata.</title>
        <authorList>
            <person name="Buettner E."/>
        </authorList>
    </citation>
    <scope>NUCLEOTIDE SEQUENCE</scope>
    <source>
        <strain evidence="1">CP14</strain>
    </source>
</reference>
<comment type="caution">
    <text evidence="1">The sequence shown here is derived from an EMBL/GenBank/DDBJ whole genome shotgun (WGS) entry which is preliminary data.</text>
</comment>
<gene>
    <name evidence="1" type="ORF">ONZ43_g2318</name>
</gene>
<dbReference type="Proteomes" id="UP001153334">
    <property type="component" value="Unassembled WGS sequence"/>
</dbReference>
<proteinExistence type="predicted"/>
<evidence type="ECO:0000313" key="2">
    <source>
        <dbReference type="Proteomes" id="UP001153334"/>
    </source>
</evidence>